<feature type="DNA-binding region" description="H-T-H motif" evidence="4">
    <location>
        <begin position="59"/>
        <end position="78"/>
    </location>
</feature>
<evidence type="ECO:0000313" key="6">
    <source>
        <dbReference type="EMBL" id="ABP42509.1"/>
    </source>
</evidence>
<dbReference type="HOGENOM" id="CLU_055812_0_0_11"/>
<dbReference type="Gene3D" id="1.10.10.60">
    <property type="entry name" value="Homeodomain-like"/>
    <property type="match status" value="2"/>
</dbReference>
<evidence type="ECO:0000256" key="3">
    <source>
        <dbReference type="ARBA" id="ARBA00023163"/>
    </source>
</evidence>
<keyword evidence="2 4" id="KW-0238">DNA-binding</keyword>
<dbReference type="PRINTS" id="PR00455">
    <property type="entry name" value="HTHTETR"/>
</dbReference>
<dbReference type="InterPro" id="IPR001647">
    <property type="entry name" value="HTH_TetR"/>
</dbReference>
<reference evidence="6" key="2">
    <citation type="journal article" date="2013" name="PLoS ONE">
        <title>A Gene Expression Study of the Activities of Aromatic Ring-Cleavage Dioxygenases in Mycobacterium gilvum PYR-GCK to Changes in Salinity and pH during Pyrene Degradation.</title>
        <authorList>
            <person name="Badejo A.C."/>
            <person name="Badejo A.O."/>
            <person name="Shin K.H."/>
            <person name="Chai Y.G."/>
        </authorList>
    </citation>
    <scope>NUCLEOTIDE SEQUENCE [LARGE SCALE GENOMIC DNA]</scope>
    <source>
        <strain evidence="6">PYR-GCK</strain>
    </source>
</reference>
<evidence type="ECO:0000256" key="4">
    <source>
        <dbReference type="PROSITE-ProRule" id="PRU00335"/>
    </source>
</evidence>
<dbReference type="GO" id="GO:0003700">
    <property type="term" value="F:DNA-binding transcription factor activity"/>
    <property type="evidence" value="ECO:0007669"/>
    <property type="project" value="TreeGrafter"/>
</dbReference>
<dbReference type="Gene3D" id="1.10.357.10">
    <property type="entry name" value="Tetracycline Repressor, domain 2"/>
    <property type="match status" value="2"/>
</dbReference>
<dbReference type="PANTHER" id="PTHR30055:SF234">
    <property type="entry name" value="HTH-TYPE TRANSCRIPTIONAL REGULATOR BETI"/>
    <property type="match status" value="1"/>
</dbReference>
<reference evidence="6" key="1">
    <citation type="submission" date="2007-04" db="EMBL/GenBank/DDBJ databases">
        <authorList>
            <consortium name="US DOE Joint Genome Institute"/>
            <person name="Copeland A."/>
            <person name="Lucas S."/>
            <person name="Lapidus A."/>
            <person name="Barry K."/>
            <person name="Detter J.C."/>
            <person name="Glavina del Rio T."/>
            <person name="Hammon N."/>
            <person name="Israni S."/>
            <person name="Dalin E."/>
            <person name="Tice H."/>
            <person name="Pitluck S."/>
            <person name="Chain P."/>
            <person name="Malfatti S."/>
            <person name="Shin M."/>
            <person name="Vergez L."/>
            <person name="Schmutz J."/>
            <person name="Larimer F."/>
            <person name="Land M."/>
            <person name="Hauser L."/>
            <person name="Kyrpides N."/>
            <person name="Mikhailova N."/>
            <person name="Miller C."/>
            <person name="Richardson P."/>
        </authorList>
    </citation>
    <scope>NUCLEOTIDE SEQUENCE</scope>
    <source>
        <strain evidence="6">PYR-GCK</strain>
    </source>
</reference>
<dbReference type="eggNOG" id="COG1309">
    <property type="taxonomic scope" value="Bacteria"/>
</dbReference>
<proteinExistence type="predicted"/>
<accession>A4T394</accession>
<sequence>MAVRKKPTRARGAGRSVRVCRMAASVGVRDARRRPKDRKQQIARASAEAFSELGYHAVSMEDIASRVGVTAASLYRHYSGKYDLFRAAVLNLGEQLVSATAFADDESGDSPEELWERIVAALADAAIKTRASGGLYRWEARFLQESDQAISNEQIRLVNRRLQRPLSALRPELDSRQRWTVTASVLSAIGSICDHRAKLPVNDMRRLLVSLARRLRDADLPPVSAREKPGRRAAPSVGPAGEYEAILAAALRLFHEHGFRETGMDDIASAIGLPASTIYRYFSGKSAVLSTIYRRAADRVSGDMGAILAMAPDERTAVGQLIDAYVWRTFAEPELAYVYYAEQLNVPAEDRAALHNIQRSIVEGWARQVVAARPDLSVREARFAVHAGLGLVVDIGRLERFADTESSRRLIGRLLRVLLLPEHA</sequence>
<dbReference type="STRING" id="350054.Mflv_0013"/>
<feature type="domain" description="HTH tetR-type" evidence="5">
    <location>
        <begin position="240"/>
        <end position="300"/>
    </location>
</feature>
<dbReference type="SUPFAM" id="SSF46689">
    <property type="entry name" value="Homeodomain-like"/>
    <property type="match status" value="2"/>
</dbReference>
<gene>
    <name evidence="6" type="ordered locus">Mflv_0013</name>
</gene>
<dbReference type="InterPro" id="IPR050109">
    <property type="entry name" value="HTH-type_TetR-like_transc_reg"/>
</dbReference>
<dbReference type="PROSITE" id="PS50977">
    <property type="entry name" value="HTH_TETR_2"/>
    <property type="match status" value="2"/>
</dbReference>
<keyword evidence="1" id="KW-0805">Transcription regulation</keyword>
<evidence type="ECO:0000256" key="1">
    <source>
        <dbReference type="ARBA" id="ARBA00023015"/>
    </source>
</evidence>
<dbReference type="KEGG" id="mgi:Mflv_0013"/>
<dbReference type="InterPro" id="IPR009057">
    <property type="entry name" value="Homeodomain-like_sf"/>
</dbReference>
<feature type="DNA-binding region" description="H-T-H motif" evidence="4">
    <location>
        <begin position="263"/>
        <end position="282"/>
    </location>
</feature>
<organism evidence="6">
    <name type="scientific">Mycolicibacterium gilvum (strain PYR-GCK)</name>
    <name type="common">Mycobacterium gilvum (strain PYR-GCK)</name>
    <dbReference type="NCBI Taxonomy" id="350054"/>
    <lineage>
        <taxon>Bacteria</taxon>
        <taxon>Bacillati</taxon>
        <taxon>Actinomycetota</taxon>
        <taxon>Actinomycetes</taxon>
        <taxon>Mycobacteriales</taxon>
        <taxon>Mycobacteriaceae</taxon>
        <taxon>Mycolicibacterium</taxon>
    </lineage>
</organism>
<evidence type="ECO:0000256" key="2">
    <source>
        <dbReference type="ARBA" id="ARBA00023125"/>
    </source>
</evidence>
<dbReference type="EMBL" id="CP000656">
    <property type="protein sequence ID" value="ABP42509.1"/>
    <property type="molecule type" value="Genomic_DNA"/>
</dbReference>
<dbReference type="Pfam" id="PF00440">
    <property type="entry name" value="TetR_N"/>
    <property type="match status" value="2"/>
</dbReference>
<dbReference type="GO" id="GO:0000976">
    <property type="term" value="F:transcription cis-regulatory region binding"/>
    <property type="evidence" value="ECO:0007669"/>
    <property type="project" value="TreeGrafter"/>
</dbReference>
<evidence type="ECO:0000259" key="5">
    <source>
        <dbReference type="PROSITE" id="PS50977"/>
    </source>
</evidence>
<dbReference type="PANTHER" id="PTHR30055">
    <property type="entry name" value="HTH-TYPE TRANSCRIPTIONAL REGULATOR RUTR"/>
    <property type="match status" value="1"/>
</dbReference>
<dbReference type="AlphaFoldDB" id="A4T394"/>
<protein>
    <submittedName>
        <fullName evidence="6">Transcriptional regulator, TetR family</fullName>
    </submittedName>
</protein>
<keyword evidence="3" id="KW-0804">Transcription</keyword>
<feature type="domain" description="HTH tetR-type" evidence="5">
    <location>
        <begin position="36"/>
        <end position="96"/>
    </location>
</feature>
<name>A4T394_MYCGI</name>